<feature type="coiled-coil region" evidence="1">
    <location>
        <begin position="126"/>
        <end position="153"/>
    </location>
</feature>
<keyword evidence="4" id="KW-1185">Reference proteome</keyword>
<gene>
    <name evidence="3" type="ORF">KFE25_013543</name>
</gene>
<comment type="caution">
    <text evidence="3">The sequence shown here is derived from an EMBL/GenBank/DDBJ whole genome shotgun (WGS) entry which is preliminary data.</text>
</comment>
<feature type="compositionally biased region" description="Basic and acidic residues" evidence="2">
    <location>
        <begin position="1"/>
        <end position="63"/>
    </location>
</feature>
<protein>
    <submittedName>
        <fullName evidence="3">Uncharacterized protein</fullName>
    </submittedName>
</protein>
<proteinExistence type="predicted"/>
<dbReference type="EMBL" id="JAGTXO010000004">
    <property type="protein sequence ID" value="KAG8468460.1"/>
    <property type="molecule type" value="Genomic_DNA"/>
</dbReference>
<evidence type="ECO:0000256" key="2">
    <source>
        <dbReference type="SAM" id="MobiDB-lite"/>
    </source>
</evidence>
<organism evidence="3 4">
    <name type="scientific">Diacronema lutheri</name>
    <name type="common">Unicellular marine alga</name>
    <name type="synonym">Monochrysis lutheri</name>
    <dbReference type="NCBI Taxonomy" id="2081491"/>
    <lineage>
        <taxon>Eukaryota</taxon>
        <taxon>Haptista</taxon>
        <taxon>Haptophyta</taxon>
        <taxon>Pavlovophyceae</taxon>
        <taxon>Pavlovales</taxon>
        <taxon>Pavlovaceae</taxon>
        <taxon>Diacronema</taxon>
    </lineage>
</organism>
<dbReference type="AlphaFoldDB" id="A0A8J5XZK1"/>
<evidence type="ECO:0000256" key="1">
    <source>
        <dbReference type="SAM" id="Coils"/>
    </source>
</evidence>
<evidence type="ECO:0000313" key="3">
    <source>
        <dbReference type="EMBL" id="KAG8468460.1"/>
    </source>
</evidence>
<reference evidence="3" key="1">
    <citation type="submission" date="2021-05" db="EMBL/GenBank/DDBJ databases">
        <title>The genome of the haptophyte Pavlova lutheri (Diacronema luteri, Pavlovales) - a model for lipid biosynthesis in eukaryotic algae.</title>
        <authorList>
            <person name="Hulatt C.J."/>
            <person name="Posewitz M.C."/>
        </authorList>
    </citation>
    <scope>NUCLEOTIDE SEQUENCE</scope>
    <source>
        <strain evidence="3">NIVA-4/92</strain>
    </source>
</reference>
<accession>A0A8J5XZK1</accession>
<dbReference type="OrthoDB" id="195301at2759"/>
<sequence>MADRRAKTPKKDRAPKEDKAKRRSGKEEGKLREREPDADRAARREERAKRREEKERALREHNDAGAPVRFVDGNAATAPPPSAYSGGGGGMSAYSAWPLNEPDDRAFSQQLAALHGSLNGQVALKKRELVSTAQRVEANIERVQAARGAIERETRADSDGILERLRVHERSKVAVLQAELARLLATIRDVDDFTSEVLGAGLASSSEQRRAAAPRLPALADRAARLAAIPVDQPPLVRHDDLPREVEARRQILARHDALEGVLRVKDAMCWTLLREREAAGAPPLALPDAATAAAAGAQAQTAAAEEYGARAAADAVAAAAAAKAASEEELRSLALGYDEELSEWRSLAQEQAAQLQASADEVARLRAVNADLGARLAALQGALAVRAATLAPLPDRLAAAAPGPGGPVAAANDLQARLGEMQGMVAARAAASTSEGAPLTAHALQLQSMAVQSPVLAAVPAVAQLP</sequence>
<feature type="region of interest" description="Disordered" evidence="2">
    <location>
        <begin position="1"/>
        <end position="87"/>
    </location>
</feature>
<dbReference type="Proteomes" id="UP000751190">
    <property type="component" value="Unassembled WGS sequence"/>
</dbReference>
<evidence type="ECO:0000313" key="4">
    <source>
        <dbReference type="Proteomes" id="UP000751190"/>
    </source>
</evidence>
<name>A0A8J5XZK1_DIALT</name>
<keyword evidence="1" id="KW-0175">Coiled coil</keyword>